<dbReference type="AlphaFoldDB" id="A0ABD2D307"/>
<proteinExistence type="predicted"/>
<keyword evidence="2" id="KW-0472">Membrane</keyword>
<evidence type="ECO:0000256" key="2">
    <source>
        <dbReference type="SAM" id="Phobius"/>
    </source>
</evidence>
<reference evidence="3 4" key="1">
    <citation type="journal article" date="2024" name="Ann. Entomol. Soc. Am.">
        <title>Genomic analyses of the southern and eastern yellowjacket wasps (Hymenoptera: Vespidae) reveal evolutionary signatures of social life.</title>
        <authorList>
            <person name="Catto M.A."/>
            <person name="Caine P.B."/>
            <person name="Orr S.E."/>
            <person name="Hunt B.G."/>
            <person name="Goodisman M.A.D."/>
        </authorList>
    </citation>
    <scope>NUCLEOTIDE SEQUENCE [LARGE SCALE GENOMIC DNA]</scope>
    <source>
        <strain evidence="3">232</strain>
        <tissue evidence="3">Head and thorax</tissue>
    </source>
</reference>
<evidence type="ECO:0000313" key="3">
    <source>
        <dbReference type="EMBL" id="KAL2751770.1"/>
    </source>
</evidence>
<organism evidence="3 4">
    <name type="scientific">Vespula maculifrons</name>
    <name type="common">Eastern yellow jacket</name>
    <name type="synonym">Wasp</name>
    <dbReference type="NCBI Taxonomy" id="7453"/>
    <lineage>
        <taxon>Eukaryota</taxon>
        <taxon>Metazoa</taxon>
        <taxon>Ecdysozoa</taxon>
        <taxon>Arthropoda</taxon>
        <taxon>Hexapoda</taxon>
        <taxon>Insecta</taxon>
        <taxon>Pterygota</taxon>
        <taxon>Neoptera</taxon>
        <taxon>Endopterygota</taxon>
        <taxon>Hymenoptera</taxon>
        <taxon>Apocrita</taxon>
        <taxon>Aculeata</taxon>
        <taxon>Vespoidea</taxon>
        <taxon>Vespidae</taxon>
        <taxon>Vespinae</taxon>
        <taxon>Vespula</taxon>
    </lineage>
</organism>
<feature type="region of interest" description="Disordered" evidence="1">
    <location>
        <begin position="144"/>
        <end position="204"/>
    </location>
</feature>
<dbReference type="Proteomes" id="UP001607303">
    <property type="component" value="Unassembled WGS sequence"/>
</dbReference>
<keyword evidence="2" id="KW-0812">Transmembrane</keyword>
<comment type="caution">
    <text evidence="3">The sequence shown here is derived from an EMBL/GenBank/DDBJ whole genome shotgun (WGS) entry which is preliminary data.</text>
</comment>
<name>A0ABD2D307_VESMC</name>
<sequence length="292" mass="34779">MLAAFFRGAFLIGILAWYSISVWNMIDGYFRDQFTSYLHEEYRKNPHMKTYMKDVNEVGKNEAVDTDRKVPLKKIDELEKAESCPVDKVDTDKLLKPCDISEKISEVDRPNESVEKEMLEKISTEKDLYNVDDDDHHQTIKSVEKMADEEKGPKKKEFSSSKEFEEDIEKKKKQREKEKEKEREREREKRKREEEKTKKEKKKRVKTITLNEEDFLSVKNRRGTIGRDEDFWEFEDDEEKQKMEDEEKGILISDLPFKPKLDIGRLERITPDEYCPLTLEDELSCGETTKWP</sequence>
<evidence type="ECO:0000313" key="4">
    <source>
        <dbReference type="Proteomes" id="UP001607303"/>
    </source>
</evidence>
<feature type="compositionally biased region" description="Basic and acidic residues" evidence="1">
    <location>
        <begin position="175"/>
        <end position="198"/>
    </location>
</feature>
<keyword evidence="2" id="KW-1133">Transmembrane helix</keyword>
<feature type="transmembrane region" description="Helical" evidence="2">
    <location>
        <begin position="6"/>
        <end position="26"/>
    </location>
</feature>
<gene>
    <name evidence="3" type="ORF">V1477_000080</name>
</gene>
<keyword evidence="4" id="KW-1185">Reference proteome</keyword>
<protein>
    <submittedName>
        <fullName evidence="3">Uncharacterized protein</fullName>
    </submittedName>
</protein>
<dbReference type="EMBL" id="JAYRBN010000001">
    <property type="protein sequence ID" value="KAL2751770.1"/>
    <property type="molecule type" value="Genomic_DNA"/>
</dbReference>
<evidence type="ECO:0000256" key="1">
    <source>
        <dbReference type="SAM" id="MobiDB-lite"/>
    </source>
</evidence>
<feature type="compositionally biased region" description="Basic and acidic residues" evidence="1">
    <location>
        <begin position="144"/>
        <end position="163"/>
    </location>
</feature>
<accession>A0ABD2D307</accession>